<reference evidence="2 3" key="1">
    <citation type="journal article" date="2023" name="Mol. Biol. Evol.">
        <title>Genomics of Secondarily Temperate Adaptation in the Only Non-Antarctic Icefish.</title>
        <authorList>
            <person name="Rivera-Colon A.G."/>
            <person name="Rayamajhi N."/>
            <person name="Minhas B.F."/>
            <person name="Madrigal G."/>
            <person name="Bilyk K.T."/>
            <person name="Yoon V."/>
            <person name="Hune M."/>
            <person name="Gregory S."/>
            <person name="Cheng C.H.C."/>
            <person name="Catchen J.M."/>
        </authorList>
    </citation>
    <scope>NUCLEOTIDE SEQUENCE [LARGE SCALE GENOMIC DNA]</scope>
    <source>
        <strain evidence="2">JC2023a</strain>
    </source>
</reference>
<proteinExistence type="predicted"/>
<organism evidence="2 3">
    <name type="scientific">Champsocephalus esox</name>
    <name type="common">pike icefish</name>
    <dbReference type="NCBI Taxonomy" id="159716"/>
    <lineage>
        <taxon>Eukaryota</taxon>
        <taxon>Metazoa</taxon>
        <taxon>Chordata</taxon>
        <taxon>Craniata</taxon>
        <taxon>Vertebrata</taxon>
        <taxon>Euteleostomi</taxon>
        <taxon>Actinopterygii</taxon>
        <taxon>Neopterygii</taxon>
        <taxon>Teleostei</taxon>
        <taxon>Neoteleostei</taxon>
        <taxon>Acanthomorphata</taxon>
        <taxon>Eupercaria</taxon>
        <taxon>Perciformes</taxon>
        <taxon>Notothenioidei</taxon>
        <taxon>Channichthyidae</taxon>
        <taxon>Champsocephalus</taxon>
    </lineage>
</organism>
<feature type="region of interest" description="Disordered" evidence="1">
    <location>
        <begin position="44"/>
        <end position="66"/>
    </location>
</feature>
<evidence type="ECO:0000313" key="3">
    <source>
        <dbReference type="Proteomes" id="UP001335648"/>
    </source>
</evidence>
<keyword evidence="3" id="KW-1185">Reference proteome</keyword>
<dbReference type="AlphaFoldDB" id="A0AAN8BGY9"/>
<comment type="caution">
    <text evidence="2">The sequence shown here is derived from an EMBL/GenBank/DDBJ whole genome shotgun (WGS) entry which is preliminary data.</text>
</comment>
<evidence type="ECO:0000313" key="2">
    <source>
        <dbReference type="EMBL" id="KAK5884776.1"/>
    </source>
</evidence>
<protein>
    <submittedName>
        <fullName evidence="2">Uncharacterized protein</fullName>
    </submittedName>
</protein>
<gene>
    <name evidence="2" type="ORF">CesoFtcFv8_018563</name>
</gene>
<dbReference type="EMBL" id="JAULUE010002060">
    <property type="protein sequence ID" value="KAK5884776.1"/>
    <property type="molecule type" value="Genomic_DNA"/>
</dbReference>
<dbReference type="Proteomes" id="UP001335648">
    <property type="component" value="Unassembled WGS sequence"/>
</dbReference>
<name>A0AAN8BGY9_9TELE</name>
<accession>A0AAN8BGY9</accession>
<sequence>MTPVSPGKRKDKLKCFSSGGLWGKLGEGLMETQWRSMDDVQADRQFNGSSEQISRPHTNQTRVHCY</sequence>
<evidence type="ECO:0000256" key="1">
    <source>
        <dbReference type="SAM" id="MobiDB-lite"/>
    </source>
</evidence>